<protein>
    <recommendedName>
        <fullName evidence="1">TniQ domain-containing protein</fullName>
    </recommendedName>
</protein>
<dbReference type="Pfam" id="PF06527">
    <property type="entry name" value="TniQ"/>
    <property type="match status" value="1"/>
</dbReference>
<dbReference type="RefSeq" id="WP_054208689.1">
    <property type="nucleotide sequence ID" value="NZ_LGSZ01000029.1"/>
</dbReference>
<organism evidence="2 3">
    <name type="scientific">Bosea vaviloviae</name>
    <dbReference type="NCBI Taxonomy" id="1526658"/>
    <lineage>
        <taxon>Bacteria</taxon>
        <taxon>Pseudomonadati</taxon>
        <taxon>Pseudomonadota</taxon>
        <taxon>Alphaproteobacteria</taxon>
        <taxon>Hyphomicrobiales</taxon>
        <taxon>Boseaceae</taxon>
        <taxon>Bosea</taxon>
    </lineage>
</organism>
<evidence type="ECO:0000313" key="3">
    <source>
        <dbReference type="Proteomes" id="UP000037822"/>
    </source>
</evidence>
<dbReference type="PATRIC" id="fig|1526658.3.peg.2797"/>
<keyword evidence="3" id="KW-1185">Reference proteome</keyword>
<reference evidence="2 3" key="1">
    <citation type="submission" date="2015-07" db="EMBL/GenBank/DDBJ databases">
        <title>Whole genome sequencing of Bosea vaviloviae isolated from cave pool.</title>
        <authorList>
            <person name="Tan N.E.H."/>
            <person name="Lee Y.P."/>
            <person name="Gan H.M."/>
            <person name="Barton H."/>
            <person name="Savka M.A."/>
        </authorList>
    </citation>
    <scope>NUCLEOTIDE SEQUENCE [LARGE SCALE GENOMIC DNA]</scope>
    <source>
        <strain evidence="2 3">SD260</strain>
    </source>
</reference>
<dbReference type="OrthoDB" id="7872036at2"/>
<dbReference type="EMBL" id="LGSZ01000029">
    <property type="protein sequence ID" value="KPH81424.1"/>
    <property type="molecule type" value="Genomic_DNA"/>
</dbReference>
<comment type="caution">
    <text evidence="2">The sequence shown here is derived from an EMBL/GenBank/DDBJ whole genome shotgun (WGS) entry which is preliminary data.</text>
</comment>
<sequence>MWQPLNGEPALPAWGIVPQPDEPAHRFFARLTALNGQDSARSLAHQMGLNGRRASGLLEFCLALPIREKERLRASTASVAGSRVTLCGQTFAKFDWSVHMARVCPACLSESEHARNWWDLKVVFRCPFHDEPLIRESKGSVTRWWTKSPARFADGNPIREGGLVRGSSKTDASWEAYVLGRMSVGATVPIALLDDVASMADVVKAVEHVGRASIAGYSDRRPTLRAVGAAREEIIRTGFAALSEGYGALRCIAARVADASPTAQSGSEQWGARKLFGWLGRSYESGHPIVPEFERALRDEAHARSIYQGWLKLDAYKPANTPFTMVELARLVSLTPRMTRKLATELGLGDPSSNKRRRHLFTSAAVDQIKNFKESLLDRDGASRLMKIDRGHFDALVHEKRIVPICRFTDGGSTSDRFDPSHLADVEQRLCAASGDDWRQRRVPILSNGAQCCPPIGVQY</sequence>
<proteinExistence type="predicted"/>
<accession>A0A0N0MBV9</accession>
<name>A0A0N0MBV9_9HYPH</name>
<gene>
    <name evidence="2" type="ORF">AE618_08840</name>
</gene>
<evidence type="ECO:0000259" key="1">
    <source>
        <dbReference type="Pfam" id="PF06527"/>
    </source>
</evidence>
<dbReference type="AlphaFoldDB" id="A0A0N0MBV9"/>
<evidence type="ECO:0000313" key="2">
    <source>
        <dbReference type="EMBL" id="KPH81424.1"/>
    </source>
</evidence>
<dbReference type="Proteomes" id="UP000037822">
    <property type="component" value="Unassembled WGS sequence"/>
</dbReference>
<dbReference type="InterPro" id="IPR009492">
    <property type="entry name" value="TniQ"/>
</dbReference>
<feature type="domain" description="TniQ" evidence="1">
    <location>
        <begin position="17"/>
        <end position="132"/>
    </location>
</feature>